<feature type="transmembrane region" description="Helical" evidence="9">
    <location>
        <begin position="120"/>
        <end position="138"/>
    </location>
</feature>
<feature type="transmembrane region" description="Helical" evidence="9">
    <location>
        <begin position="484"/>
        <end position="508"/>
    </location>
</feature>
<feature type="transmembrane region" description="Helical" evidence="9">
    <location>
        <begin position="246"/>
        <end position="267"/>
    </location>
</feature>
<feature type="transmembrane region" description="Helical" evidence="9">
    <location>
        <begin position="96"/>
        <end position="113"/>
    </location>
</feature>
<feature type="transmembrane region" description="Helical" evidence="9">
    <location>
        <begin position="337"/>
        <end position="359"/>
    </location>
</feature>
<proteinExistence type="predicted"/>
<dbReference type="EC" id="7.1.1.2" evidence="3"/>
<feature type="transmembrane region" description="Helical" evidence="9">
    <location>
        <begin position="420"/>
        <end position="446"/>
    </location>
</feature>
<keyword evidence="6 9" id="KW-0472">Membrane</keyword>
<keyword evidence="4 9" id="KW-0812">Transmembrane</keyword>
<dbReference type="GO" id="GO:0008137">
    <property type="term" value="F:NADH dehydrogenase (ubiquinone) activity"/>
    <property type="evidence" value="ECO:0007669"/>
    <property type="project" value="UniProtKB-EC"/>
</dbReference>
<organism evidence="11">
    <name type="scientific">Riccardoella reaumuri</name>
    <dbReference type="NCBI Taxonomy" id="2803873"/>
    <lineage>
        <taxon>Eukaryota</taxon>
        <taxon>Metazoa</taxon>
        <taxon>Ecdysozoa</taxon>
        <taxon>Arthropoda</taxon>
        <taxon>Chelicerata</taxon>
        <taxon>Arachnida</taxon>
        <taxon>Acari</taxon>
        <taxon>Acariformes</taxon>
        <taxon>Trombidiformes</taxon>
        <taxon>Prostigmata</taxon>
        <taxon>Eupodina</taxon>
        <taxon>Tydeoidea</taxon>
        <taxon>Ereynetidae</taxon>
        <taxon>Riccardoella</taxon>
    </lineage>
</organism>
<geneLocation type="mitochondrion" evidence="11"/>
<evidence type="ECO:0000256" key="7">
    <source>
        <dbReference type="ARBA" id="ARBA00031027"/>
    </source>
</evidence>
<feature type="transmembrane region" description="Helical" evidence="9">
    <location>
        <begin position="180"/>
        <end position="199"/>
    </location>
</feature>
<dbReference type="GO" id="GO:0042773">
    <property type="term" value="P:ATP synthesis coupled electron transport"/>
    <property type="evidence" value="ECO:0007669"/>
    <property type="project" value="InterPro"/>
</dbReference>
<dbReference type="InterPro" id="IPR001750">
    <property type="entry name" value="ND/Mrp_TM"/>
</dbReference>
<feature type="transmembrane region" description="Helical" evidence="9">
    <location>
        <begin position="543"/>
        <end position="564"/>
    </location>
</feature>
<dbReference type="EMBL" id="LC601993">
    <property type="protein sequence ID" value="BCR02925.1"/>
    <property type="molecule type" value="Genomic_DNA"/>
</dbReference>
<evidence type="ECO:0000256" key="2">
    <source>
        <dbReference type="ARBA" id="ARBA00004141"/>
    </source>
</evidence>
<dbReference type="Pfam" id="PF00361">
    <property type="entry name" value="Proton_antipo_M"/>
    <property type="match status" value="1"/>
</dbReference>
<reference evidence="11" key="2">
    <citation type="submission" date="2021-01" db="EMBL/GenBank/DDBJ databases">
        <authorList>
            <person name="Hiruta S."/>
            <person name="Waki T."/>
            <person name="Shimano S."/>
        </authorList>
    </citation>
    <scope>NUCLEOTIDE SEQUENCE</scope>
    <source>
        <strain evidence="11">DaiDaiSG01</strain>
    </source>
</reference>
<keyword evidence="11" id="KW-0496">Mitochondrion</keyword>
<dbReference type="PANTHER" id="PTHR42829:SF2">
    <property type="entry name" value="NADH-UBIQUINONE OXIDOREDUCTASE CHAIN 5"/>
    <property type="match status" value="1"/>
</dbReference>
<dbReference type="PANTHER" id="PTHR42829">
    <property type="entry name" value="NADH-UBIQUINONE OXIDOREDUCTASE CHAIN 5"/>
    <property type="match status" value="1"/>
</dbReference>
<evidence type="ECO:0000313" key="11">
    <source>
        <dbReference type="EMBL" id="BCR02925.1"/>
    </source>
</evidence>
<evidence type="ECO:0000256" key="8">
    <source>
        <dbReference type="ARBA" id="ARBA00049551"/>
    </source>
</evidence>
<feature type="transmembrane region" description="Helical" evidence="9">
    <location>
        <begin position="219"/>
        <end position="239"/>
    </location>
</feature>
<evidence type="ECO:0000256" key="9">
    <source>
        <dbReference type="SAM" id="Phobius"/>
    </source>
</evidence>
<dbReference type="AlphaFoldDB" id="A0A7R7UNG7"/>
<evidence type="ECO:0000256" key="6">
    <source>
        <dbReference type="ARBA" id="ARBA00023136"/>
    </source>
</evidence>
<feature type="domain" description="NADH:quinone oxidoreductase/Mrp antiporter transmembrane" evidence="10">
    <location>
        <begin position="115"/>
        <end position="390"/>
    </location>
</feature>
<reference evidence="11" key="1">
    <citation type="submission" date="2021-01" db="EMBL/GenBank/DDBJ databases">
        <title>Complete mitochondrial genomes of snail mite Riccardoella tokyoensis and R. reaumuri (Acariformes: Prostigmata: Ereynetidae).</title>
        <authorList>
            <person name="Hiruta S.F."/>
            <person name="Waki T."/>
            <person name="Shimano S."/>
        </authorList>
    </citation>
    <scope>NUCLEOTIDE SEQUENCE</scope>
    <source>
        <strain evidence="11">DaiDaiSG01</strain>
    </source>
</reference>
<sequence length="572" mass="67121">MKNNELWFHSILKVMYIFYFFIFLFLHLMFLFNGSFISNCYLLELSLFKLNTLDLDLFLIMDKYSLLFSSFIFIISSSVMLYSHIYMSINENTNRFIVMVNLFIMFMVILVFMPNLIGVMIGWDGLGISSFILVIYYNNSMSLQSGLITVYTNRLGDVAIFFSIFYMYNYSMFMYDSYMFNSLMMFSFLLMLGGITKSAQIPFVSWLPAAMAAPTPVSSLVHSSTLVTAGVYLFFRFYYMMEFYMLNLFMMWTSLLTSLLAGFIAYLEVDLKKMVAMSTLSQLGLMMFTLSLGELYFCYYHMVIHALFKALLFLSCGVLIMYSYGGQDCRFMGSLSFMSPFIILLLIISNMSLIGFPFLSGFYSKDSILEAYSYNYSNILVMFMLMLSCIMTFMYSINMVCYSINSIRMSVSVVNFIMNIKLIISMMMLFFWVIILGKIFFYLIFINTMYTINIIDKLMGLVIIIMGVLIFFTNNIMFMGFNMYMVNFFISMGFMNWFFSGISMSYLVKNYSVIMLDSVWIELFNKFEVLNFMSYLNKNLINYYYIMKSIFMISLIVLLMWIIYLPFSLYKV</sequence>
<dbReference type="InterPro" id="IPR003945">
    <property type="entry name" value="NU5C-like"/>
</dbReference>
<dbReference type="PRINTS" id="PR01434">
    <property type="entry name" value="NADHDHGNASE5"/>
</dbReference>
<evidence type="ECO:0000256" key="4">
    <source>
        <dbReference type="ARBA" id="ARBA00022692"/>
    </source>
</evidence>
<accession>A0A7R7UNG7</accession>
<feature type="transmembrane region" description="Helical" evidence="9">
    <location>
        <begin position="16"/>
        <end position="43"/>
    </location>
</feature>
<feature type="transmembrane region" description="Helical" evidence="9">
    <location>
        <begin position="64"/>
        <end position="84"/>
    </location>
</feature>
<evidence type="ECO:0000256" key="3">
    <source>
        <dbReference type="ARBA" id="ARBA00012944"/>
    </source>
</evidence>
<comment type="function">
    <text evidence="1">Core subunit of the mitochondrial membrane respiratory chain NADH dehydrogenase (Complex I) that is believed to belong to the minimal assembly required for catalysis. Complex I functions in the transfer of electrons from NADH to the respiratory chain. The immediate electron acceptor for the enzyme is believed to be ubiquinone.</text>
</comment>
<feature type="transmembrane region" description="Helical" evidence="9">
    <location>
        <begin position="279"/>
        <end position="299"/>
    </location>
</feature>
<keyword evidence="5 9" id="KW-1133">Transmembrane helix</keyword>
<dbReference type="GO" id="GO:0016020">
    <property type="term" value="C:membrane"/>
    <property type="evidence" value="ECO:0007669"/>
    <property type="project" value="UniProtKB-SubCell"/>
</dbReference>
<feature type="transmembrane region" description="Helical" evidence="9">
    <location>
        <begin position="458"/>
        <end position="478"/>
    </location>
</feature>
<evidence type="ECO:0000256" key="5">
    <source>
        <dbReference type="ARBA" id="ARBA00022989"/>
    </source>
</evidence>
<comment type="subcellular location">
    <subcellularLocation>
        <location evidence="2">Membrane</location>
        <topology evidence="2">Multi-pass membrane protein</topology>
    </subcellularLocation>
</comment>
<feature type="transmembrane region" description="Helical" evidence="9">
    <location>
        <begin position="306"/>
        <end position="325"/>
    </location>
</feature>
<evidence type="ECO:0000259" key="10">
    <source>
        <dbReference type="Pfam" id="PF00361"/>
    </source>
</evidence>
<comment type="catalytic activity">
    <reaction evidence="8">
        <text>a ubiquinone + NADH + 5 H(+)(in) = a ubiquinol + NAD(+) + 4 H(+)(out)</text>
        <dbReference type="Rhea" id="RHEA:29091"/>
        <dbReference type="Rhea" id="RHEA-COMP:9565"/>
        <dbReference type="Rhea" id="RHEA-COMP:9566"/>
        <dbReference type="ChEBI" id="CHEBI:15378"/>
        <dbReference type="ChEBI" id="CHEBI:16389"/>
        <dbReference type="ChEBI" id="CHEBI:17976"/>
        <dbReference type="ChEBI" id="CHEBI:57540"/>
        <dbReference type="ChEBI" id="CHEBI:57945"/>
        <dbReference type="EC" id="7.1.1.2"/>
    </reaction>
</comment>
<name>A0A7R7UNG7_9ACAR</name>
<dbReference type="GO" id="GO:0015990">
    <property type="term" value="P:electron transport coupled proton transport"/>
    <property type="evidence" value="ECO:0007669"/>
    <property type="project" value="TreeGrafter"/>
</dbReference>
<evidence type="ECO:0000256" key="1">
    <source>
        <dbReference type="ARBA" id="ARBA00003257"/>
    </source>
</evidence>
<dbReference type="GO" id="GO:0003954">
    <property type="term" value="F:NADH dehydrogenase activity"/>
    <property type="evidence" value="ECO:0007669"/>
    <property type="project" value="TreeGrafter"/>
</dbReference>
<protein>
    <recommendedName>
        <fullName evidence="3">NADH:ubiquinone reductase (H(+)-translocating)</fullName>
        <ecNumber evidence="3">7.1.1.2</ecNumber>
    </recommendedName>
    <alternativeName>
        <fullName evidence="7">NADH dehydrogenase subunit 5</fullName>
    </alternativeName>
</protein>
<feature type="transmembrane region" description="Helical" evidence="9">
    <location>
        <begin position="379"/>
        <end position="400"/>
    </location>
</feature>
<gene>
    <name evidence="11" type="primary">ND5</name>
</gene>